<evidence type="ECO:0000313" key="1">
    <source>
        <dbReference type="EMBL" id="KAA3483145.1"/>
    </source>
</evidence>
<name>A0A5B6WQ49_9ROSI</name>
<accession>A0A5B6WQ49</accession>
<comment type="caution">
    <text evidence="1">The sequence shown here is derived from an EMBL/GenBank/DDBJ whole genome shotgun (WGS) entry which is preliminary data.</text>
</comment>
<protein>
    <submittedName>
        <fullName evidence="1">KRAB-A domain-containing protein 2-like</fullName>
    </submittedName>
</protein>
<dbReference type="EMBL" id="SMMG02000002">
    <property type="protein sequence ID" value="KAA3483145.1"/>
    <property type="molecule type" value="Genomic_DNA"/>
</dbReference>
<reference evidence="1" key="1">
    <citation type="submission" date="2019-08" db="EMBL/GenBank/DDBJ databases">
        <authorList>
            <person name="Liu F."/>
        </authorList>
    </citation>
    <scope>NUCLEOTIDE SEQUENCE [LARGE SCALE GENOMIC DNA]</scope>
    <source>
        <strain evidence="1">PA1801</strain>
        <tissue evidence="1">Leaf</tissue>
    </source>
</reference>
<evidence type="ECO:0000313" key="2">
    <source>
        <dbReference type="Proteomes" id="UP000325315"/>
    </source>
</evidence>
<sequence length="71" mass="8655">MAYENAKLYKERSKIQHDTRKETSCQDIRTIDRKSRFTSWCNRTYQKWATTFPCQWVESKPLFWRVNNGSC</sequence>
<gene>
    <name evidence="1" type="ORF">EPI10_005339</name>
</gene>
<organism evidence="1 2">
    <name type="scientific">Gossypium australe</name>
    <dbReference type="NCBI Taxonomy" id="47621"/>
    <lineage>
        <taxon>Eukaryota</taxon>
        <taxon>Viridiplantae</taxon>
        <taxon>Streptophyta</taxon>
        <taxon>Embryophyta</taxon>
        <taxon>Tracheophyta</taxon>
        <taxon>Spermatophyta</taxon>
        <taxon>Magnoliopsida</taxon>
        <taxon>eudicotyledons</taxon>
        <taxon>Gunneridae</taxon>
        <taxon>Pentapetalae</taxon>
        <taxon>rosids</taxon>
        <taxon>malvids</taxon>
        <taxon>Malvales</taxon>
        <taxon>Malvaceae</taxon>
        <taxon>Malvoideae</taxon>
        <taxon>Gossypium</taxon>
    </lineage>
</organism>
<proteinExistence type="predicted"/>
<dbReference type="Proteomes" id="UP000325315">
    <property type="component" value="Unassembled WGS sequence"/>
</dbReference>
<keyword evidence="2" id="KW-1185">Reference proteome</keyword>
<dbReference type="OrthoDB" id="1430219at2759"/>
<dbReference type="AlphaFoldDB" id="A0A5B6WQ49"/>